<evidence type="ECO:0000256" key="4">
    <source>
        <dbReference type="ARBA" id="ARBA00012744"/>
    </source>
</evidence>
<evidence type="ECO:0000256" key="7">
    <source>
        <dbReference type="ARBA" id="ARBA00023277"/>
    </source>
</evidence>
<comment type="caution">
    <text evidence="10">The sequence shown here is derived from an EMBL/GenBank/DDBJ whole genome shotgun (WGS) entry which is preliminary data.</text>
</comment>
<reference evidence="10 11" key="1">
    <citation type="submission" date="2017-06" db="EMBL/GenBank/DDBJ databases">
        <title>Comparative genomic analysis of Ambrosia Fusariam Clade fungi.</title>
        <authorList>
            <person name="Stajich J.E."/>
            <person name="Carrillo J."/>
            <person name="Kijimoto T."/>
            <person name="Eskalen A."/>
            <person name="O'Donnell K."/>
            <person name="Kasson M."/>
        </authorList>
    </citation>
    <scope>NUCLEOTIDE SEQUENCE [LARGE SCALE GENOMIC DNA]</scope>
    <source>
        <strain evidence="10 11">NRRL62584</strain>
    </source>
</reference>
<dbReference type="Proteomes" id="UP000288168">
    <property type="component" value="Unassembled WGS sequence"/>
</dbReference>
<dbReference type="PANTHER" id="PTHR42715:SF10">
    <property type="entry name" value="BETA-GLUCOSIDASE"/>
    <property type="match status" value="1"/>
</dbReference>
<name>A0A428NJ95_9HYPO</name>
<evidence type="ECO:0000313" key="11">
    <source>
        <dbReference type="Proteomes" id="UP000288168"/>
    </source>
</evidence>
<dbReference type="STRING" id="1325734.A0A428NJ95"/>
<feature type="domain" description="Glycoside hydrolase family 3 N-terminal" evidence="9">
    <location>
        <begin position="41"/>
        <end position="234"/>
    </location>
</feature>
<dbReference type="InterPro" id="IPR017853">
    <property type="entry name" value="GH"/>
</dbReference>
<comment type="similarity">
    <text evidence="3">Belongs to the glycosyl hydrolase 3 family.</text>
</comment>
<gene>
    <name evidence="10" type="ORF">CEP54_015995</name>
</gene>
<evidence type="ECO:0000256" key="5">
    <source>
        <dbReference type="ARBA" id="ARBA00022801"/>
    </source>
</evidence>
<dbReference type="SUPFAM" id="SSF51445">
    <property type="entry name" value="(Trans)glycosidases"/>
    <property type="match status" value="1"/>
</dbReference>
<dbReference type="InterPro" id="IPR036962">
    <property type="entry name" value="Glyco_hydro_3_N_sf"/>
</dbReference>
<dbReference type="EC" id="3.2.1.21" evidence="4"/>
<dbReference type="PANTHER" id="PTHR42715">
    <property type="entry name" value="BETA-GLUCOSIDASE"/>
    <property type="match status" value="1"/>
</dbReference>
<dbReference type="UniPathway" id="UPA00696"/>
<dbReference type="PRINTS" id="PR00133">
    <property type="entry name" value="GLHYDRLASE3"/>
</dbReference>
<dbReference type="GO" id="GO:0008422">
    <property type="term" value="F:beta-glucosidase activity"/>
    <property type="evidence" value="ECO:0007669"/>
    <property type="project" value="UniProtKB-EC"/>
</dbReference>
<dbReference type="EMBL" id="NKCI01000462">
    <property type="protein sequence ID" value="RSL40861.1"/>
    <property type="molecule type" value="Genomic_DNA"/>
</dbReference>
<keyword evidence="5" id="KW-0378">Hydrolase</keyword>
<dbReference type="AlphaFoldDB" id="A0A428NJ95"/>
<evidence type="ECO:0000256" key="8">
    <source>
        <dbReference type="ARBA" id="ARBA00023295"/>
    </source>
</evidence>
<dbReference type="GO" id="GO:0030245">
    <property type="term" value="P:cellulose catabolic process"/>
    <property type="evidence" value="ECO:0007669"/>
    <property type="project" value="UniProtKB-UniPathway"/>
</dbReference>
<keyword evidence="11" id="KW-1185">Reference proteome</keyword>
<sequence length="278" mass="30085">MPLPTPNATLDVDALLKELTLDEKVELLAGRGASKTTGLPHRGIPSLLTSDGPHGIRGARSFGRVPSCMLPAATSMGATFNVDLIRQAGNLLGEEARFRRIHVLLAPTVCLQRSPLLGRGFEAFGEDPLLSGMLAAAYINGVQGQGVAVCIKHFAAHDQSANSIEDNVCVTERTLREVHLLPFQLAMRHSDPWTLMASYNKINGVHSSESPFLLKTILRDEWGFNGLVMSDWFGTYSTSESVNAGMGLEMPGPALWRGKLFHTLSTAARSHIKLSTTQ</sequence>
<protein>
    <recommendedName>
        <fullName evidence="4">beta-glucosidase</fullName>
        <ecNumber evidence="4">3.2.1.21</ecNumber>
    </recommendedName>
</protein>
<dbReference type="Gene3D" id="3.20.20.300">
    <property type="entry name" value="Glycoside hydrolase, family 3, N-terminal domain"/>
    <property type="match status" value="1"/>
</dbReference>
<dbReference type="InterPro" id="IPR001764">
    <property type="entry name" value="Glyco_hydro_3_N"/>
</dbReference>
<dbReference type="OrthoDB" id="47059at2759"/>
<evidence type="ECO:0000256" key="2">
    <source>
        <dbReference type="ARBA" id="ARBA00004987"/>
    </source>
</evidence>
<keyword evidence="6" id="KW-0325">Glycoprotein</keyword>
<dbReference type="InterPro" id="IPR019800">
    <property type="entry name" value="Glyco_hydro_3_AS"/>
</dbReference>
<dbReference type="Pfam" id="PF00933">
    <property type="entry name" value="Glyco_hydro_3"/>
    <property type="match status" value="1"/>
</dbReference>
<evidence type="ECO:0000313" key="10">
    <source>
        <dbReference type="EMBL" id="RSL40861.1"/>
    </source>
</evidence>
<organism evidence="10 11">
    <name type="scientific">Fusarium duplospermum</name>
    <dbReference type="NCBI Taxonomy" id="1325734"/>
    <lineage>
        <taxon>Eukaryota</taxon>
        <taxon>Fungi</taxon>
        <taxon>Dikarya</taxon>
        <taxon>Ascomycota</taxon>
        <taxon>Pezizomycotina</taxon>
        <taxon>Sordariomycetes</taxon>
        <taxon>Hypocreomycetidae</taxon>
        <taxon>Hypocreales</taxon>
        <taxon>Nectriaceae</taxon>
        <taxon>Fusarium</taxon>
        <taxon>Fusarium solani species complex</taxon>
    </lineage>
</organism>
<accession>A0A428NJ95</accession>
<keyword evidence="7" id="KW-0119">Carbohydrate metabolism</keyword>
<keyword evidence="8" id="KW-0326">Glycosidase</keyword>
<comment type="catalytic activity">
    <reaction evidence="1">
        <text>Hydrolysis of terminal, non-reducing beta-D-glucosyl residues with release of beta-D-glucose.</text>
        <dbReference type="EC" id="3.2.1.21"/>
    </reaction>
</comment>
<evidence type="ECO:0000256" key="6">
    <source>
        <dbReference type="ARBA" id="ARBA00023180"/>
    </source>
</evidence>
<evidence type="ECO:0000256" key="1">
    <source>
        <dbReference type="ARBA" id="ARBA00000448"/>
    </source>
</evidence>
<evidence type="ECO:0000256" key="3">
    <source>
        <dbReference type="ARBA" id="ARBA00005336"/>
    </source>
</evidence>
<dbReference type="InterPro" id="IPR050288">
    <property type="entry name" value="Cellulose_deg_GH3"/>
</dbReference>
<proteinExistence type="inferred from homology"/>
<evidence type="ECO:0000259" key="9">
    <source>
        <dbReference type="Pfam" id="PF00933"/>
    </source>
</evidence>
<comment type="pathway">
    <text evidence="2">Glycan metabolism; cellulose degradation.</text>
</comment>
<dbReference type="PROSITE" id="PS00775">
    <property type="entry name" value="GLYCOSYL_HYDROL_F3"/>
    <property type="match status" value="1"/>
</dbReference>